<dbReference type="PANTHER" id="PTHR30413">
    <property type="entry name" value="INNER MEMBRANE TRANSPORT PERMEASE"/>
    <property type="match status" value="1"/>
</dbReference>
<dbReference type="InterPro" id="IPR047817">
    <property type="entry name" value="ABC2_TM_bact-type"/>
</dbReference>
<dbReference type="GO" id="GO:0140359">
    <property type="term" value="F:ABC-type transporter activity"/>
    <property type="evidence" value="ECO:0007669"/>
    <property type="project" value="InterPro"/>
</dbReference>
<feature type="transmembrane region" description="Helical" evidence="8">
    <location>
        <begin position="71"/>
        <end position="90"/>
    </location>
</feature>
<proteinExistence type="inferred from homology"/>
<evidence type="ECO:0000256" key="2">
    <source>
        <dbReference type="ARBA" id="ARBA00007783"/>
    </source>
</evidence>
<evidence type="ECO:0000256" key="8">
    <source>
        <dbReference type="RuleBase" id="RU361157"/>
    </source>
</evidence>
<gene>
    <name evidence="10" type="ORF">NCTC13163_00714</name>
</gene>
<protein>
    <recommendedName>
        <fullName evidence="8">Transport permease protein</fullName>
    </recommendedName>
</protein>
<dbReference type="Proteomes" id="UP000254060">
    <property type="component" value="Unassembled WGS sequence"/>
</dbReference>
<keyword evidence="3 8" id="KW-0813">Transport</keyword>
<feature type="transmembrane region" description="Helical" evidence="8">
    <location>
        <begin position="237"/>
        <end position="257"/>
    </location>
</feature>
<evidence type="ECO:0000256" key="5">
    <source>
        <dbReference type="ARBA" id="ARBA00022692"/>
    </source>
</evidence>
<dbReference type="PANTHER" id="PTHR30413:SF10">
    <property type="entry name" value="CAPSULE POLYSACCHARIDE EXPORT INNER-MEMBRANE PROTEIN CTRC"/>
    <property type="match status" value="1"/>
</dbReference>
<reference evidence="10 11" key="1">
    <citation type="submission" date="2018-06" db="EMBL/GenBank/DDBJ databases">
        <authorList>
            <consortium name="Pathogen Informatics"/>
            <person name="Doyle S."/>
        </authorList>
    </citation>
    <scope>NUCLEOTIDE SEQUENCE [LARGE SCALE GENOMIC DNA]</scope>
    <source>
        <strain evidence="10 11">NCTC13163</strain>
    </source>
</reference>
<sequence length="265" mass="30762">MIKASKQVFIELWESLYLILRLSLYETKSRYSMQYFGYLWEIITPIIQIAIYWLVFGFGLRAGRDVGDVPFLPWLVSGIVPWFFFGPAIVSGSRSVFSKIALVSKMSFPISTIPAYVILSELYRHVAMVAIAFILMMAFGISEGWNLLFLPYLLLSALAFLYAFSLLTSALATIIRDFQNLLSQIIRMMLYLLPIFWQPTGKLETILMINPLYYLVEGYRSMFLGTDWLMQNLGYGLYFWGFTLVTFLIGSAIHVRFRRYFIDYI</sequence>
<comment type="subcellular location">
    <subcellularLocation>
        <location evidence="1 8">Cell membrane</location>
        <topology evidence="1 8">Multi-pass membrane protein</topology>
    </subcellularLocation>
</comment>
<keyword evidence="5 8" id="KW-0812">Transmembrane</keyword>
<dbReference type="AlphaFoldDB" id="A0A377FRN7"/>
<dbReference type="EMBL" id="UGGP01000001">
    <property type="protein sequence ID" value="STO07368.1"/>
    <property type="molecule type" value="Genomic_DNA"/>
</dbReference>
<dbReference type="STRING" id="1397694.GCA_000702585_01229"/>
<organism evidence="10 11">
    <name type="scientific">Exiguobacterium aurantiacum</name>
    <dbReference type="NCBI Taxonomy" id="33987"/>
    <lineage>
        <taxon>Bacteria</taxon>
        <taxon>Bacillati</taxon>
        <taxon>Bacillota</taxon>
        <taxon>Bacilli</taxon>
        <taxon>Bacillales</taxon>
        <taxon>Bacillales Family XII. Incertae Sedis</taxon>
        <taxon>Exiguobacterium</taxon>
    </lineage>
</organism>
<accession>A0A377FRN7</accession>
<name>A0A377FRN7_9BACL</name>
<dbReference type="OrthoDB" id="9794365at2"/>
<dbReference type="PROSITE" id="PS51012">
    <property type="entry name" value="ABC_TM2"/>
    <property type="match status" value="1"/>
</dbReference>
<evidence type="ECO:0000313" key="11">
    <source>
        <dbReference type="Proteomes" id="UP000254060"/>
    </source>
</evidence>
<evidence type="ECO:0000256" key="4">
    <source>
        <dbReference type="ARBA" id="ARBA00022475"/>
    </source>
</evidence>
<dbReference type="GO" id="GO:0005886">
    <property type="term" value="C:plasma membrane"/>
    <property type="evidence" value="ECO:0007669"/>
    <property type="project" value="UniProtKB-SubCell"/>
</dbReference>
<dbReference type="RefSeq" id="WP_034798952.1">
    <property type="nucleotide sequence ID" value="NZ_UGGP01000001.1"/>
</dbReference>
<evidence type="ECO:0000313" key="10">
    <source>
        <dbReference type="EMBL" id="STO07368.1"/>
    </source>
</evidence>
<feature type="domain" description="ABC transmembrane type-2" evidence="9">
    <location>
        <begin position="36"/>
        <end position="257"/>
    </location>
</feature>
<dbReference type="InterPro" id="IPR013525">
    <property type="entry name" value="ABC2_TM"/>
</dbReference>
<dbReference type="Pfam" id="PF01061">
    <property type="entry name" value="ABC2_membrane"/>
    <property type="match status" value="1"/>
</dbReference>
<evidence type="ECO:0000256" key="6">
    <source>
        <dbReference type="ARBA" id="ARBA00022989"/>
    </source>
</evidence>
<comment type="similarity">
    <text evidence="2 8">Belongs to the ABC-2 integral membrane protein family.</text>
</comment>
<evidence type="ECO:0000259" key="9">
    <source>
        <dbReference type="PROSITE" id="PS51012"/>
    </source>
</evidence>
<feature type="transmembrane region" description="Helical" evidence="8">
    <location>
        <begin position="38"/>
        <end position="59"/>
    </location>
</feature>
<feature type="transmembrane region" description="Helical" evidence="8">
    <location>
        <begin position="102"/>
        <end position="119"/>
    </location>
</feature>
<feature type="transmembrane region" description="Helical" evidence="8">
    <location>
        <begin position="125"/>
        <end position="145"/>
    </location>
</feature>
<evidence type="ECO:0000256" key="1">
    <source>
        <dbReference type="ARBA" id="ARBA00004651"/>
    </source>
</evidence>
<evidence type="ECO:0000256" key="7">
    <source>
        <dbReference type="ARBA" id="ARBA00023136"/>
    </source>
</evidence>
<keyword evidence="4 8" id="KW-1003">Cell membrane</keyword>
<dbReference type="GO" id="GO:0015920">
    <property type="term" value="P:lipopolysaccharide transport"/>
    <property type="evidence" value="ECO:0007669"/>
    <property type="project" value="TreeGrafter"/>
</dbReference>
<keyword evidence="7 8" id="KW-0472">Membrane</keyword>
<evidence type="ECO:0000256" key="3">
    <source>
        <dbReference type="ARBA" id="ARBA00022448"/>
    </source>
</evidence>
<keyword evidence="6 8" id="KW-1133">Transmembrane helix</keyword>
<feature type="transmembrane region" description="Helical" evidence="8">
    <location>
        <begin position="152"/>
        <end position="175"/>
    </location>
</feature>